<comment type="caution">
    <text evidence="8">Lacks conserved residue(s) required for the propagation of feature annotation.</text>
</comment>
<accession>A0A058ZIJ9</accession>
<comment type="miscellaneous">
    <text evidence="8">The reaction proceeds by a bi uni uni bi ping pong mechanism.</text>
</comment>
<dbReference type="STRING" id="1461693.ATO10_12329"/>
<dbReference type="GO" id="GO:0005524">
    <property type="term" value="F:ATP binding"/>
    <property type="evidence" value="ECO:0007669"/>
    <property type="project" value="UniProtKB-KW"/>
</dbReference>
<feature type="binding site" evidence="8">
    <location>
        <begin position="184"/>
        <end position="187"/>
    </location>
    <ligand>
        <name>ATP</name>
        <dbReference type="ChEBI" id="CHEBI:30616"/>
    </ligand>
</feature>
<dbReference type="GO" id="GO:0004592">
    <property type="term" value="F:pantoate-beta-alanine ligase activity"/>
    <property type="evidence" value="ECO:0007669"/>
    <property type="project" value="UniProtKB-UniRule"/>
</dbReference>
<sequence>MRILRRLDELYLGTGPWHTGRKTIGVVPTMGALHEGHLSLVRAAQAECDLVIVTIFVNPTQFNDEGDLETYPRTEEQDLAMLGELKVDAVYFPKVEEMYPNGYATTVSVAGVSEGLCGAGRPGHFDGVSTVVSKLLIQTRAHRAYFGEKDYQQLQVVKRVAADLDLQVEIVGCQTNRDEDGLARSSRNMHLTAETRAKAPGLYAAMQAAAAEIQAGKPVDKSLAKASKAITKAGYDKVEYLELRAADGLAPLEALDTPARLLAAAWLDGIRLIDNIAVDPV</sequence>
<dbReference type="Gene3D" id="3.30.1300.10">
    <property type="entry name" value="Pantoate-beta-alanine ligase, C-terminal domain"/>
    <property type="match status" value="1"/>
</dbReference>
<dbReference type="InterPro" id="IPR042176">
    <property type="entry name" value="Pantoate_ligase_C"/>
</dbReference>
<comment type="function">
    <text evidence="8">Catalyzes the condensation of pantoate with beta-alanine in an ATP-dependent reaction via a pantoyl-adenylate intermediate.</text>
</comment>
<dbReference type="RefSeq" id="WP_051598132.1">
    <property type="nucleotide sequence ID" value="NZ_AQQY01000008.1"/>
</dbReference>
<comment type="pathway">
    <text evidence="1 8">Cofactor biosynthesis; (R)-pantothenate biosynthesis; (R)-pantothenate from (R)-pantoate and beta-alanine: step 1/1.</text>
</comment>
<dbReference type="InterPro" id="IPR014729">
    <property type="entry name" value="Rossmann-like_a/b/a_fold"/>
</dbReference>
<dbReference type="CDD" id="cd00560">
    <property type="entry name" value="PanC"/>
    <property type="match status" value="1"/>
</dbReference>
<dbReference type="NCBIfam" id="TIGR00018">
    <property type="entry name" value="panC"/>
    <property type="match status" value="1"/>
</dbReference>
<dbReference type="NCBIfam" id="TIGR00125">
    <property type="entry name" value="cyt_tran_rel"/>
    <property type="match status" value="1"/>
</dbReference>
<dbReference type="PANTHER" id="PTHR21299:SF1">
    <property type="entry name" value="PANTOATE--BETA-ALANINE LIGASE"/>
    <property type="match status" value="1"/>
</dbReference>
<dbReference type="Gene3D" id="3.40.50.620">
    <property type="entry name" value="HUPs"/>
    <property type="match status" value="1"/>
</dbReference>
<dbReference type="GO" id="GO:0015940">
    <property type="term" value="P:pantothenate biosynthetic process"/>
    <property type="evidence" value="ECO:0007669"/>
    <property type="project" value="UniProtKB-UniRule"/>
</dbReference>
<dbReference type="SUPFAM" id="SSF52374">
    <property type="entry name" value="Nucleotidylyl transferase"/>
    <property type="match status" value="1"/>
</dbReference>
<proteinExistence type="inferred from homology"/>
<comment type="subcellular location">
    <subcellularLocation>
        <location evidence="8">Cytoplasm</location>
    </subcellularLocation>
</comment>
<dbReference type="AlphaFoldDB" id="A0A058ZIJ9"/>
<keyword evidence="10" id="KW-1185">Reference proteome</keyword>
<evidence type="ECO:0000256" key="7">
    <source>
        <dbReference type="ARBA" id="ARBA00048258"/>
    </source>
</evidence>
<evidence type="ECO:0000256" key="3">
    <source>
        <dbReference type="ARBA" id="ARBA00022598"/>
    </source>
</evidence>
<feature type="binding site" evidence="8">
    <location>
        <begin position="30"/>
        <end position="37"/>
    </location>
    <ligand>
        <name>ATP</name>
        <dbReference type="ChEBI" id="CHEBI:30616"/>
    </ligand>
</feature>
<comment type="caution">
    <text evidence="9">The sequence shown here is derived from an EMBL/GenBank/DDBJ whole genome shotgun (WGS) entry which is preliminary data.</text>
</comment>
<keyword evidence="4 8" id="KW-0566">Pantothenate biosynthesis</keyword>
<keyword evidence="6 8" id="KW-0067">ATP-binding</keyword>
<keyword evidence="3 8" id="KW-0436">Ligase</keyword>
<name>A0A058ZIJ9_9RHOB</name>
<dbReference type="EC" id="6.3.2.1" evidence="8"/>
<protein>
    <recommendedName>
        <fullName evidence="8">Pantothenate synthetase</fullName>
        <shortName evidence="8">PS</shortName>
        <ecNumber evidence="8">6.3.2.1</ecNumber>
    </recommendedName>
    <alternativeName>
        <fullName evidence="8">Pantoate--beta-alanine ligase</fullName>
    </alternativeName>
    <alternativeName>
        <fullName evidence="8">Pantoate-activating enzyme</fullName>
    </alternativeName>
</protein>
<feature type="binding site" evidence="8">
    <location>
        <position position="153"/>
    </location>
    <ligand>
        <name>(R)-pantoate</name>
        <dbReference type="ChEBI" id="CHEBI:15980"/>
    </ligand>
</feature>
<organism evidence="9 10">
    <name type="scientific">Actibacterium atlanticum</name>
    <dbReference type="NCBI Taxonomy" id="1461693"/>
    <lineage>
        <taxon>Bacteria</taxon>
        <taxon>Pseudomonadati</taxon>
        <taxon>Pseudomonadota</taxon>
        <taxon>Alphaproteobacteria</taxon>
        <taxon>Rhodobacterales</taxon>
        <taxon>Roseobacteraceae</taxon>
        <taxon>Actibacterium</taxon>
    </lineage>
</organism>
<keyword evidence="5 8" id="KW-0547">Nucleotide-binding</keyword>
<dbReference type="eggNOG" id="COG0414">
    <property type="taxonomic scope" value="Bacteria"/>
</dbReference>
<evidence type="ECO:0000313" key="10">
    <source>
        <dbReference type="Proteomes" id="UP000024836"/>
    </source>
</evidence>
<dbReference type="InterPro" id="IPR003721">
    <property type="entry name" value="Pantoate_ligase"/>
</dbReference>
<feature type="binding site" evidence="8">
    <location>
        <position position="61"/>
    </location>
    <ligand>
        <name>(R)-pantoate</name>
        <dbReference type="ChEBI" id="CHEBI:15980"/>
    </ligand>
</feature>
<feature type="active site" description="Proton donor" evidence="8">
    <location>
        <position position="37"/>
    </location>
</feature>
<comment type="catalytic activity">
    <reaction evidence="7 8">
        <text>(R)-pantoate + beta-alanine + ATP = (R)-pantothenate + AMP + diphosphate + H(+)</text>
        <dbReference type="Rhea" id="RHEA:10912"/>
        <dbReference type="ChEBI" id="CHEBI:15378"/>
        <dbReference type="ChEBI" id="CHEBI:15980"/>
        <dbReference type="ChEBI" id="CHEBI:29032"/>
        <dbReference type="ChEBI" id="CHEBI:30616"/>
        <dbReference type="ChEBI" id="CHEBI:33019"/>
        <dbReference type="ChEBI" id="CHEBI:57966"/>
        <dbReference type="ChEBI" id="CHEBI:456215"/>
        <dbReference type="EC" id="6.3.2.1"/>
    </reaction>
</comment>
<gene>
    <name evidence="8 9" type="primary">panC</name>
    <name evidence="9" type="ORF">ATO10_12329</name>
</gene>
<dbReference type="PATRIC" id="fig|1461693.3.peg.2499"/>
<dbReference type="Proteomes" id="UP000024836">
    <property type="component" value="Unassembled WGS sequence"/>
</dbReference>
<dbReference type="EMBL" id="AQQY01000008">
    <property type="protein sequence ID" value="KCV81393.1"/>
    <property type="molecule type" value="Genomic_DNA"/>
</dbReference>
<evidence type="ECO:0000256" key="5">
    <source>
        <dbReference type="ARBA" id="ARBA00022741"/>
    </source>
</evidence>
<evidence type="ECO:0000313" key="9">
    <source>
        <dbReference type="EMBL" id="KCV81393.1"/>
    </source>
</evidence>
<dbReference type="UniPathway" id="UPA00028">
    <property type="reaction ID" value="UER00005"/>
</dbReference>
<feature type="binding site" evidence="8">
    <location>
        <position position="61"/>
    </location>
    <ligand>
        <name>beta-alanine</name>
        <dbReference type="ChEBI" id="CHEBI:57966"/>
    </ligand>
</feature>
<comment type="similarity">
    <text evidence="2 8">Belongs to the pantothenate synthetase family.</text>
</comment>
<dbReference type="HAMAP" id="MF_00158">
    <property type="entry name" value="PanC"/>
    <property type="match status" value="1"/>
</dbReference>
<dbReference type="InterPro" id="IPR004821">
    <property type="entry name" value="Cyt_trans-like"/>
</dbReference>
<evidence type="ECO:0000256" key="8">
    <source>
        <dbReference type="HAMAP-Rule" id="MF_00158"/>
    </source>
</evidence>
<feature type="binding site" evidence="8">
    <location>
        <begin position="147"/>
        <end position="150"/>
    </location>
    <ligand>
        <name>ATP</name>
        <dbReference type="ChEBI" id="CHEBI:30616"/>
    </ligand>
</feature>
<dbReference type="OrthoDB" id="9773087at2"/>
<evidence type="ECO:0000256" key="2">
    <source>
        <dbReference type="ARBA" id="ARBA00009256"/>
    </source>
</evidence>
<evidence type="ECO:0000256" key="1">
    <source>
        <dbReference type="ARBA" id="ARBA00004990"/>
    </source>
</evidence>
<evidence type="ECO:0000256" key="6">
    <source>
        <dbReference type="ARBA" id="ARBA00022840"/>
    </source>
</evidence>
<reference evidence="9 10" key="1">
    <citation type="submission" date="2013-04" db="EMBL/GenBank/DDBJ databases">
        <title>Shimia sp. 22II-S11-Z10 Genome Sequencing.</title>
        <authorList>
            <person name="Lai Q."/>
            <person name="Li G."/>
            <person name="Shao Z."/>
        </authorList>
    </citation>
    <scope>NUCLEOTIDE SEQUENCE [LARGE SCALE GENOMIC DNA]</scope>
    <source>
        <strain evidence="10">22II-S11-Z10</strain>
    </source>
</reference>
<dbReference type="PANTHER" id="PTHR21299">
    <property type="entry name" value="CYTIDYLATE KINASE/PANTOATE-BETA-ALANINE LIGASE"/>
    <property type="match status" value="1"/>
</dbReference>
<dbReference type="Pfam" id="PF02569">
    <property type="entry name" value="Pantoate_ligase"/>
    <property type="match status" value="1"/>
</dbReference>
<evidence type="ECO:0000256" key="4">
    <source>
        <dbReference type="ARBA" id="ARBA00022655"/>
    </source>
</evidence>
<keyword evidence="8" id="KW-0963">Cytoplasm</keyword>
<dbReference type="GO" id="GO:0005829">
    <property type="term" value="C:cytosol"/>
    <property type="evidence" value="ECO:0007669"/>
    <property type="project" value="TreeGrafter"/>
</dbReference>
<comment type="subunit">
    <text evidence="8">Homodimer.</text>
</comment>